<sequence length="238" mass="26455">MLLSQSLLSPAICYLVNPDFEKTVEKGFQAVKLPIRNPAGGLWLAGHCLNECWNAPLERFLERKSCSPPVLPIGDYLSAFMSAFSLFPVLTGKGLKVFPALAGDSLDSNFLYFAVGRIHLFRQGVDVFLLVGHQFFKGIDFGLKHILFSLEFFFQQLLILFGLIFKPLCCFGNRPVHLFFLVPPGIGQLSAAVHPCVFPVPQPRLHAPESLFHAPRCLCQTSPAAFIKYKNIKGVPHV</sequence>
<keyword evidence="2" id="KW-1185">Reference proteome</keyword>
<dbReference type="RefSeq" id="WP_181552815.1">
    <property type="nucleotide sequence ID" value="NZ_JACDUS010000019.1"/>
</dbReference>
<organism evidence="1 2">
    <name type="scientific">Desulfosalsimonas propionicica</name>
    <dbReference type="NCBI Taxonomy" id="332175"/>
    <lineage>
        <taxon>Bacteria</taxon>
        <taxon>Pseudomonadati</taxon>
        <taxon>Thermodesulfobacteriota</taxon>
        <taxon>Desulfobacteria</taxon>
        <taxon>Desulfobacterales</taxon>
        <taxon>Desulfosalsimonadaceae</taxon>
        <taxon>Desulfosalsimonas</taxon>
    </lineage>
</organism>
<name>A0A7W0CCH1_9BACT</name>
<gene>
    <name evidence="1" type="ORF">HNR65_003573</name>
</gene>
<comment type="caution">
    <text evidence="1">The sequence shown here is derived from an EMBL/GenBank/DDBJ whole genome shotgun (WGS) entry which is preliminary data.</text>
</comment>
<proteinExistence type="predicted"/>
<dbReference type="EMBL" id="JACDUS010000019">
    <property type="protein sequence ID" value="MBA2883211.1"/>
    <property type="molecule type" value="Genomic_DNA"/>
</dbReference>
<reference evidence="1 2" key="1">
    <citation type="submission" date="2020-07" db="EMBL/GenBank/DDBJ databases">
        <title>Genomic Encyclopedia of Type Strains, Phase IV (KMG-IV): sequencing the most valuable type-strain genomes for metagenomic binning, comparative biology and taxonomic classification.</title>
        <authorList>
            <person name="Goeker M."/>
        </authorList>
    </citation>
    <scope>NUCLEOTIDE SEQUENCE [LARGE SCALE GENOMIC DNA]</scope>
    <source>
        <strain evidence="1 2">DSM 17721</strain>
    </source>
</reference>
<evidence type="ECO:0000313" key="1">
    <source>
        <dbReference type="EMBL" id="MBA2883211.1"/>
    </source>
</evidence>
<protein>
    <submittedName>
        <fullName evidence="1">Uncharacterized protein</fullName>
    </submittedName>
</protein>
<dbReference type="AlphaFoldDB" id="A0A7W0CCH1"/>
<dbReference type="Proteomes" id="UP000525298">
    <property type="component" value="Unassembled WGS sequence"/>
</dbReference>
<evidence type="ECO:0000313" key="2">
    <source>
        <dbReference type="Proteomes" id="UP000525298"/>
    </source>
</evidence>
<accession>A0A7W0CCH1</accession>